<protein>
    <submittedName>
        <fullName evidence="2">Uncharacterized protein</fullName>
    </submittedName>
</protein>
<evidence type="ECO:0000313" key="2">
    <source>
        <dbReference type="EMBL" id="KAH7238296.1"/>
    </source>
</evidence>
<gene>
    <name evidence="2" type="ORF">BKA59DRAFT_457647</name>
</gene>
<dbReference type="Proteomes" id="UP000813427">
    <property type="component" value="Unassembled WGS sequence"/>
</dbReference>
<evidence type="ECO:0000256" key="1">
    <source>
        <dbReference type="SAM" id="MobiDB-lite"/>
    </source>
</evidence>
<feature type="region of interest" description="Disordered" evidence="1">
    <location>
        <begin position="55"/>
        <end position="134"/>
    </location>
</feature>
<reference evidence="2" key="1">
    <citation type="journal article" date="2021" name="Nat. Commun.">
        <title>Genetic determinants of endophytism in the Arabidopsis root mycobiome.</title>
        <authorList>
            <person name="Mesny F."/>
            <person name="Miyauchi S."/>
            <person name="Thiergart T."/>
            <person name="Pickel B."/>
            <person name="Atanasova L."/>
            <person name="Karlsson M."/>
            <person name="Huettel B."/>
            <person name="Barry K.W."/>
            <person name="Haridas S."/>
            <person name="Chen C."/>
            <person name="Bauer D."/>
            <person name="Andreopoulos W."/>
            <person name="Pangilinan J."/>
            <person name="LaButti K."/>
            <person name="Riley R."/>
            <person name="Lipzen A."/>
            <person name="Clum A."/>
            <person name="Drula E."/>
            <person name="Henrissat B."/>
            <person name="Kohler A."/>
            <person name="Grigoriev I.V."/>
            <person name="Martin F.M."/>
            <person name="Hacquard S."/>
        </authorList>
    </citation>
    <scope>NUCLEOTIDE SEQUENCE</scope>
    <source>
        <strain evidence="2">MPI-SDFR-AT-0068</strain>
    </source>
</reference>
<name>A0A8K0W8G3_9HYPO</name>
<keyword evidence="3" id="KW-1185">Reference proteome</keyword>
<comment type="caution">
    <text evidence="2">The sequence shown here is derived from an EMBL/GenBank/DDBJ whole genome shotgun (WGS) entry which is preliminary data.</text>
</comment>
<evidence type="ECO:0000313" key="3">
    <source>
        <dbReference type="Proteomes" id="UP000813427"/>
    </source>
</evidence>
<dbReference type="EMBL" id="JAGPXF010000006">
    <property type="protein sequence ID" value="KAH7238296.1"/>
    <property type="molecule type" value="Genomic_DNA"/>
</dbReference>
<dbReference type="AlphaFoldDB" id="A0A8K0W8G3"/>
<sequence length="283" mass="31464">MQDAALNVVDRTAIKKVPLGYGASINSYSRIPSDDFLPRTESRNSRTLVVAKARYGEQQRAATGESDLGQSEKNQNMTTKTSELEEKKKKRLQNGEGVGVGVEGTSKPTLGTEAGAMQGRGRPELNKSRGSKRSVPRHIILQCTVVHPLWSWKYEGTMQLDMSSDAGTKRAHNRSHGRQSSNQRDRRTWGMVEPFLRRRSRKKDKRPLSEASRGRVRTQHDTGVKEPLVGLPNGCQGLNCYVVSRWITLAAIQAISPTGTIKDSRLLTKSANNAPKRRGMRTK</sequence>
<proteinExistence type="predicted"/>
<accession>A0A8K0W8G3</accession>
<feature type="compositionally biased region" description="Polar residues" evidence="1">
    <location>
        <begin position="68"/>
        <end position="77"/>
    </location>
</feature>
<feature type="region of interest" description="Disordered" evidence="1">
    <location>
        <begin position="163"/>
        <end position="220"/>
    </location>
</feature>
<organism evidence="2 3">
    <name type="scientific">Fusarium tricinctum</name>
    <dbReference type="NCBI Taxonomy" id="61284"/>
    <lineage>
        <taxon>Eukaryota</taxon>
        <taxon>Fungi</taxon>
        <taxon>Dikarya</taxon>
        <taxon>Ascomycota</taxon>
        <taxon>Pezizomycotina</taxon>
        <taxon>Sordariomycetes</taxon>
        <taxon>Hypocreomycetidae</taxon>
        <taxon>Hypocreales</taxon>
        <taxon>Nectriaceae</taxon>
        <taxon>Fusarium</taxon>
        <taxon>Fusarium tricinctum species complex</taxon>
    </lineage>
</organism>